<dbReference type="KEGG" id="theu:HPC62_11835"/>
<name>A0A6M8BI14_9CYAN</name>
<accession>A0A6M8BI14</accession>
<keyword evidence="3 6" id="KW-0732">Signal</keyword>
<evidence type="ECO:0000259" key="8">
    <source>
        <dbReference type="PROSITE" id="PS50240"/>
    </source>
</evidence>
<dbReference type="Pfam" id="PF13365">
    <property type="entry name" value="Trypsin_2"/>
    <property type="match status" value="1"/>
</dbReference>
<dbReference type="PROSITE" id="PS50240">
    <property type="entry name" value="TRYPSIN_DOM"/>
    <property type="match status" value="1"/>
</dbReference>
<feature type="domain" description="Peptidase S1" evidence="8">
    <location>
        <begin position="86"/>
        <end position="327"/>
    </location>
</feature>
<dbReference type="InterPro" id="IPR043504">
    <property type="entry name" value="Peptidase_S1_PA_chymotrypsin"/>
</dbReference>
<keyword evidence="5 6" id="KW-0720">Serine protease</keyword>
<dbReference type="InterPro" id="IPR009003">
    <property type="entry name" value="Peptidase_S1_PA"/>
</dbReference>
<sequence>MKTASRPLLALASLACTLLAATILSARAQTVAPEPVQTAQAQTERTSNNRNLAQKVADFGLVPNPQPLIPQGLRRSANPSEDSRGIMGRDDRRLMTSRAYPWSAIGRLQSPVGQNQVSICTGSLIAPDVVLTNAHCVVDERTNQVRQNITFAPNLIDGAVVRPEDVAQVVDVIYGTDFRDGNAAPHPNDWAFAKLDRPIGTIYGTLAWTSLPLSQLVNRPYSGQLTLAGYSGDFPADNPGRTAGVHVGCSILGEVEGNIIHDCDTTGGASGSPILAQVNGQFRIVALHSGGRTRTYEDGPGQRVREGVVNYGVKIDPIVAFIRQFAR</sequence>
<dbReference type="RefSeq" id="WP_172355898.1">
    <property type="nucleotide sequence ID" value="NZ_CP053661.1"/>
</dbReference>
<dbReference type="Proteomes" id="UP000505210">
    <property type="component" value="Chromosome"/>
</dbReference>
<evidence type="ECO:0000256" key="7">
    <source>
        <dbReference type="SAM" id="MobiDB-lite"/>
    </source>
</evidence>
<dbReference type="PRINTS" id="PR00839">
    <property type="entry name" value="V8PROTEASE"/>
</dbReference>
<dbReference type="PANTHER" id="PTHR15462:SF8">
    <property type="entry name" value="SERINE PROTEASE"/>
    <property type="match status" value="1"/>
</dbReference>
<gene>
    <name evidence="9" type="ORF">HPC62_11835</name>
</gene>
<evidence type="ECO:0000256" key="3">
    <source>
        <dbReference type="ARBA" id="ARBA00022729"/>
    </source>
</evidence>
<protein>
    <recommendedName>
        <fullName evidence="6">Serine protease</fullName>
        <ecNumber evidence="6">3.4.21.-</ecNumber>
    </recommendedName>
</protein>
<evidence type="ECO:0000313" key="10">
    <source>
        <dbReference type="Proteomes" id="UP000505210"/>
    </source>
</evidence>
<dbReference type="InterPro" id="IPR050966">
    <property type="entry name" value="Glutamyl_endopeptidase"/>
</dbReference>
<feature type="signal peptide" evidence="6">
    <location>
        <begin position="1"/>
        <end position="28"/>
    </location>
</feature>
<proteinExistence type="inferred from homology"/>
<evidence type="ECO:0000256" key="5">
    <source>
        <dbReference type="ARBA" id="ARBA00022825"/>
    </source>
</evidence>
<keyword evidence="2 6" id="KW-0645">Protease</keyword>
<comment type="similarity">
    <text evidence="1 6">Belongs to the peptidase S1B family.</text>
</comment>
<dbReference type="Gene3D" id="2.40.10.10">
    <property type="entry name" value="Trypsin-like serine proteases"/>
    <property type="match status" value="2"/>
</dbReference>
<dbReference type="SUPFAM" id="SSF50494">
    <property type="entry name" value="Trypsin-like serine proteases"/>
    <property type="match status" value="1"/>
</dbReference>
<keyword evidence="4 6" id="KW-0378">Hydrolase</keyword>
<evidence type="ECO:0000256" key="2">
    <source>
        <dbReference type="ARBA" id="ARBA00022670"/>
    </source>
</evidence>
<dbReference type="GO" id="GO:0006508">
    <property type="term" value="P:proteolysis"/>
    <property type="evidence" value="ECO:0007669"/>
    <property type="project" value="UniProtKB-KW"/>
</dbReference>
<dbReference type="GO" id="GO:0004252">
    <property type="term" value="F:serine-type endopeptidase activity"/>
    <property type="evidence" value="ECO:0007669"/>
    <property type="project" value="InterPro"/>
</dbReference>
<evidence type="ECO:0000256" key="4">
    <source>
        <dbReference type="ARBA" id="ARBA00022801"/>
    </source>
</evidence>
<keyword evidence="10" id="KW-1185">Reference proteome</keyword>
<dbReference type="AlphaFoldDB" id="A0A6M8BI14"/>
<evidence type="ECO:0000313" key="9">
    <source>
        <dbReference type="EMBL" id="QKD82783.1"/>
    </source>
</evidence>
<feature type="region of interest" description="Disordered" evidence="7">
    <location>
        <begin position="61"/>
        <end position="88"/>
    </location>
</feature>
<dbReference type="InterPro" id="IPR001254">
    <property type="entry name" value="Trypsin_dom"/>
</dbReference>
<dbReference type="PANTHER" id="PTHR15462">
    <property type="entry name" value="SERINE PROTEASE"/>
    <property type="match status" value="1"/>
</dbReference>
<feature type="chain" id="PRO_5027136784" description="Serine protease" evidence="6">
    <location>
        <begin position="29"/>
        <end position="327"/>
    </location>
</feature>
<evidence type="ECO:0000256" key="1">
    <source>
        <dbReference type="ARBA" id="ARBA00008764"/>
    </source>
</evidence>
<evidence type="ECO:0000256" key="6">
    <source>
        <dbReference type="RuleBase" id="RU004296"/>
    </source>
</evidence>
<reference evidence="9 10" key="1">
    <citation type="submission" date="2020-05" db="EMBL/GenBank/DDBJ databases">
        <title>Complete genome sequence of of a novel Thermoleptolyngbya strain isolated from hot springs of Ganzi, Sichuan China.</title>
        <authorList>
            <person name="Tang J."/>
            <person name="Daroch M."/>
            <person name="Li L."/>
            <person name="Waleron K."/>
            <person name="Waleron M."/>
            <person name="Waleron M."/>
        </authorList>
    </citation>
    <scope>NUCLEOTIDE SEQUENCE [LARGE SCALE GENOMIC DNA]</scope>
    <source>
        <strain evidence="9 10">PKUAC-SCTA183</strain>
    </source>
</reference>
<organism evidence="9 10">
    <name type="scientific">Thermoleptolyngbya sichuanensis A183</name>
    <dbReference type="NCBI Taxonomy" id="2737172"/>
    <lineage>
        <taxon>Bacteria</taxon>
        <taxon>Bacillati</taxon>
        <taxon>Cyanobacteriota</taxon>
        <taxon>Cyanophyceae</taxon>
        <taxon>Oculatellales</taxon>
        <taxon>Oculatellaceae</taxon>
        <taxon>Thermoleptolyngbya</taxon>
        <taxon>Thermoleptolyngbya sichuanensis</taxon>
    </lineage>
</organism>
<dbReference type="EC" id="3.4.21.-" evidence="6"/>
<dbReference type="InterPro" id="IPR008256">
    <property type="entry name" value="Peptidase_S1B"/>
</dbReference>
<dbReference type="EMBL" id="CP053661">
    <property type="protein sequence ID" value="QKD82783.1"/>
    <property type="molecule type" value="Genomic_DNA"/>
</dbReference>